<dbReference type="EMBL" id="SOCP01000013">
    <property type="protein sequence ID" value="TDV44776.1"/>
    <property type="molecule type" value="Genomic_DNA"/>
</dbReference>
<dbReference type="RefSeq" id="WP_133906374.1">
    <property type="nucleotide sequence ID" value="NZ_SOCP01000013.1"/>
</dbReference>
<dbReference type="PROSITE" id="PS51257">
    <property type="entry name" value="PROKAR_LIPOPROTEIN"/>
    <property type="match status" value="1"/>
</dbReference>
<dbReference type="PANTHER" id="PTHR30290:SF82">
    <property type="entry name" value="ABC-TYPE DIPEPTIDE_OLIGOPEPTIDE TRANSPORT SYSTEM, PERIPLASMIC COMPONENT"/>
    <property type="match status" value="1"/>
</dbReference>
<protein>
    <submittedName>
        <fullName evidence="4">Peptide/nickel transport system substrate-binding protein</fullName>
    </submittedName>
</protein>
<dbReference type="PANTHER" id="PTHR30290">
    <property type="entry name" value="PERIPLASMIC BINDING COMPONENT OF ABC TRANSPORTER"/>
    <property type="match status" value="1"/>
</dbReference>
<dbReference type="GO" id="GO:0015833">
    <property type="term" value="P:peptide transport"/>
    <property type="evidence" value="ECO:0007669"/>
    <property type="project" value="TreeGrafter"/>
</dbReference>
<dbReference type="OrthoDB" id="9764591at2"/>
<reference evidence="4 5" key="1">
    <citation type="submission" date="2019-03" db="EMBL/GenBank/DDBJ databases">
        <title>Genomic Encyclopedia of Archaeal and Bacterial Type Strains, Phase II (KMG-II): from individual species to whole genera.</title>
        <authorList>
            <person name="Goeker M."/>
        </authorList>
    </citation>
    <scope>NUCLEOTIDE SEQUENCE [LARGE SCALE GENOMIC DNA]</scope>
    <source>
        <strain evidence="4 5">DSM 45499</strain>
    </source>
</reference>
<dbReference type="InterPro" id="IPR030678">
    <property type="entry name" value="Peptide/Ni-bd"/>
</dbReference>
<evidence type="ECO:0000256" key="1">
    <source>
        <dbReference type="SAM" id="MobiDB-lite"/>
    </source>
</evidence>
<dbReference type="Gene3D" id="3.90.76.10">
    <property type="entry name" value="Dipeptide-binding Protein, Domain 1"/>
    <property type="match status" value="1"/>
</dbReference>
<dbReference type="GO" id="GO:0042597">
    <property type="term" value="C:periplasmic space"/>
    <property type="evidence" value="ECO:0007669"/>
    <property type="project" value="UniProtKB-ARBA"/>
</dbReference>
<feature type="domain" description="Solute-binding protein family 5" evidence="3">
    <location>
        <begin position="84"/>
        <end position="461"/>
    </location>
</feature>
<dbReference type="InterPro" id="IPR000914">
    <property type="entry name" value="SBP_5_dom"/>
</dbReference>
<feature type="signal peptide" evidence="2">
    <location>
        <begin position="1"/>
        <end position="24"/>
    </location>
</feature>
<dbReference type="GO" id="GO:1904680">
    <property type="term" value="F:peptide transmembrane transporter activity"/>
    <property type="evidence" value="ECO:0007669"/>
    <property type="project" value="TreeGrafter"/>
</dbReference>
<evidence type="ECO:0000313" key="5">
    <source>
        <dbReference type="Proteomes" id="UP000294927"/>
    </source>
</evidence>
<dbReference type="Proteomes" id="UP000294927">
    <property type="component" value="Unassembled WGS sequence"/>
</dbReference>
<dbReference type="SUPFAM" id="SSF53850">
    <property type="entry name" value="Periplasmic binding protein-like II"/>
    <property type="match status" value="1"/>
</dbReference>
<dbReference type="Gene3D" id="3.40.190.10">
    <property type="entry name" value="Periplasmic binding protein-like II"/>
    <property type="match status" value="1"/>
</dbReference>
<feature type="chain" id="PRO_5039693121" evidence="2">
    <location>
        <begin position="25"/>
        <end position="574"/>
    </location>
</feature>
<sequence>MRQRKRFLTILVAAGLLAAACTGAEGDGASSSTGSYPRNETLFTSGTQWGPPSNANPFRQNDYATGTVGLLYETLFLYDPLTDKFEPWLADSEKWVDDKTYEVTLRDGLTWSDGKPITADDVAFTINLGKMKTVPYNPLFGSIESVTAVDDRTTKVTFEEPHYQQWANWVYFNPIVPKHVWEGKSEKDVMQGANFDKPVGSGPYVVETHDQDRMVWKKNDKWWGKDALGMDMKPNYIIDIVNTSNEAALGQVLQGDIDLSNNFLPGIASLVKGGYKLQTYFKDAPYMLAANTTWLIPNTTKAPMNDAAFRRALAYSIDTDKIVNSVYSNIVEKANPTGLLPIWDKYIDKGTVDELGPTFDTGQAKTLLSQAGYRDTNGDGFVENKDGSPVTLKLATPSGWTDWNEAARVIADSAKAAGIQITSETPAAEVVQDQRESGQFDLILNNDRQMDNTPWRYYEYVFGLPVLEKQTTINYGRYENQQAWDLVTQLDATKVDDLAGMNAVTKQLQQIQLTDEPVIPLWYNGLWSQYSNSVWTNWPSDAEGAQVLPTMWHGYLQRGAIKMLAELKPAPQEK</sequence>
<dbReference type="InterPro" id="IPR039424">
    <property type="entry name" value="SBP_5"/>
</dbReference>
<proteinExistence type="predicted"/>
<gene>
    <name evidence="4" type="ORF">CLV71_11334</name>
</gene>
<keyword evidence="5" id="KW-1185">Reference proteome</keyword>
<evidence type="ECO:0000313" key="4">
    <source>
        <dbReference type="EMBL" id="TDV44776.1"/>
    </source>
</evidence>
<name>A0A4R7V8H3_9PSEU</name>
<dbReference type="AlphaFoldDB" id="A0A4R7V8H3"/>
<feature type="compositionally biased region" description="Polar residues" evidence="1">
    <location>
        <begin position="29"/>
        <end position="58"/>
    </location>
</feature>
<dbReference type="Gene3D" id="3.10.105.10">
    <property type="entry name" value="Dipeptide-binding Protein, Domain 3"/>
    <property type="match status" value="1"/>
</dbReference>
<dbReference type="PIRSF" id="PIRSF002741">
    <property type="entry name" value="MppA"/>
    <property type="match status" value="1"/>
</dbReference>
<dbReference type="Pfam" id="PF00496">
    <property type="entry name" value="SBP_bac_5"/>
    <property type="match status" value="1"/>
</dbReference>
<comment type="caution">
    <text evidence="4">The sequence shown here is derived from an EMBL/GenBank/DDBJ whole genome shotgun (WGS) entry which is preliminary data.</text>
</comment>
<keyword evidence="2" id="KW-0732">Signal</keyword>
<dbReference type="CDD" id="cd08509">
    <property type="entry name" value="PBP2_TmCBP_oligosaccharides_like"/>
    <property type="match status" value="1"/>
</dbReference>
<accession>A0A4R7V8H3</accession>
<dbReference type="GO" id="GO:0043190">
    <property type="term" value="C:ATP-binding cassette (ABC) transporter complex"/>
    <property type="evidence" value="ECO:0007669"/>
    <property type="project" value="InterPro"/>
</dbReference>
<evidence type="ECO:0000259" key="3">
    <source>
        <dbReference type="Pfam" id="PF00496"/>
    </source>
</evidence>
<feature type="region of interest" description="Disordered" evidence="1">
    <location>
        <begin position="27"/>
        <end position="58"/>
    </location>
</feature>
<organism evidence="4 5">
    <name type="scientific">Actinophytocola oryzae</name>
    <dbReference type="NCBI Taxonomy" id="502181"/>
    <lineage>
        <taxon>Bacteria</taxon>
        <taxon>Bacillati</taxon>
        <taxon>Actinomycetota</taxon>
        <taxon>Actinomycetes</taxon>
        <taxon>Pseudonocardiales</taxon>
        <taxon>Pseudonocardiaceae</taxon>
    </lineage>
</organism>
<evidence type="ECO:0000256" key="2">
    <source>
        <dbReference type="SAM" id="SignalP"/>
    </source>
</evidence>